<dbReference type="PROSITE" id="PS51462">
    <property type="entry name" value="NUDIX"/>
    <property type="match status" value="1"/>
</dbReference>
<accession>A0A9W6IT11</accession>
<dbReference type="GO" id="GO:0006742">
    <property type="term" value="P:NADP+ catabolic process"/>
    <property type="evidence" value="ECO:0007669"/>
    <property type="project" value="TreeGrafter"/>
</dbReference>
<gene>
    <name evidence="12" type="ORF">GCM10008170_10730</name>
    <name evidence="13" type="ORF">JOD31_002214</name>
</gene>
<dbReference type="Gene3D" id="3.90.79.10">
    <property type="entry name" value="Nucleoside Triphosphate Pyrophosphohydrolase"/>
    <property type="match status" value="1"/>
</dbReference>
<dbReference type="EMBL" id="BSFF01000001">
    <property type="protein sequence ID" value="GLK55054.1"/>
    <property type="molecule type" value="Genomic_DNA"/>
</dbReference>
<evidence type="ECO:0000259" key="11">
    <source>
        <dbReference type="PROSITE" id="PS51462"/>
    </source>
</evidence>
<comment type="similarity">
    <text evidence="3">Belongs to the Nudix hydrolase family. NudC subfamily.</text>
</comment>
<keyword evidence="6 10" id="KW-0378">Hydrolase</keyword>
<dbReference type="Proteomes" id="UP000758856">
    <property type="component" value="Unassembled WGS sequence"/>
</dbReference>
<dbReference type="Pfam" id="PF00293">
    <property type="entry name" value="NUDIX"/>
    <property type="match status" value="1"/>
</dbReference>
<dbReference type="Gene3D" id="3.90.79.20">
    <property type="match status" value="1"/>
</dbReference>
<protein>
    <recommendedName>
        <fullName evidence="4">NAD(+) diphosphatase</fullName>
        <ecNumber evidence="4">3.6.1.22</ecNumber>
    </recommendedName>
</protein>
<comment type="caution">
    <text evidence="12">The sequence shown here is derived from an EMBL/GenBank/DDBJ whole genome shotgun (WGS) entry which is preliminary data.</text>
</comment>
<dbReference type="Pfam" id="PF09297">
    <property type="entry name" value="Zn_ribbon_NUD"/>
    <property type="match status" value="1"/>
</dbReference>
<reference evidence="12" key="3">
    <citation type="submission" date="2023-01" db="EMBL/GenBank/DDBJ databases">
        <authorList>
            <person name="Sun Q."/>
            <person name="Evtushenko L."/>
        </authorList>
    </citation>
    <scope>NUCLEOTIDE SEQUENCE</scope>
    <source>
        <strain evidence="12">VKM B-1606</strain>
    </source>
</reference>
<sequence length="316" mass="33755">MNDLPSHRPTADSPADLGYAGLALDRCGEAREDAGFLAAAEADPAARMALFIGSRAVLRASGGGTLDPLFDRAQAEALGPVERTVFLGRDASGPVFAAHLDVGVETAVGRADDLALEDLRTVATDGRLSGPALALAGYAKSMLLWHERHGFCANCGARTAMRGGGWKRECPACGALHFPRTDPVVIMLVTHGDRCLLGRQPRFAPGMWSCLAGFVEPGETIEAAVRRETQEEAGVTVGRVAYALSQPWPFPSQLMLGLTAEALTEEITPDLDELEDARWFAREDVRQMLAGAHPKGWFAPPPAAIAHHLLRLFAQT</sequence>
<keyword evidence="5" id="KW-0479">Metal-binding</keyword>
<dbReference type="SUPFAM" id="SSF55811">
    <property type="entry name" value="Nudix"/>
    <property type="match status" value="1"/>
</dbReference>
<dbReference type="InterPro" id="IPR000086">
    <property type="entry name" value="NUDIX_hydrolase_dom"/>
</dbReference>
<dbReference type="PANTHER" id="PTHR42904">
    <property type="entry name" value="NUDIX HYDROLASE, NUDC SUBFAMILY"/>
    <property type="match status" value="1"/>
</dbReference>
<dbReference type="InterPro" id="IPR020084">
    <property type="entry name" value="NUDIX_hydrolase_CS"/>
</dbReference>
<comment type="cofactor">
    <cofactor evidence="1">
        <name>Mg(2+)</name>
        <dbReference type="ChEBI" id="CHEBI:18420"/>
    </cofactor>
</comment>
<dbReference type="GO" id="GO:0046872">
    <property type="term" value="F:metal ion binding"/>
    <property type="evidence" value="ECO:0007669"/>
    <property type="project" value="UniProtKB-KW"/>
</dbReference>
<evidence type="ECO:0000313" key="12">
    <source>
        <dbReference type="EMBL" id="GLK55054.1"/>
    </source>
</evidence>
<evidence type="ECO:0000313" key="13">
    <source>
        <dbReference type="EMBL" id="MBM7851989.1"/>
    </source>
</evidence>
<dbReference type="AlphaFoldDB" id="A0A9W6IT11"/>
<dbReference type="GO" id="GO:0019677">
    <property type="term" value="P:NAD+ catabolic process"/>
    <property type="evidence" value="ECO:0007669"/>
    <property type="project" value="TreeGrafter"/>
</dbReference>
<evidence type="ECO:0000256" key="3">
    <source>
        <dbReference type="ARBA" id="ARBA00009595"/>
    </source>
</evidence>
<dbReference type="GO" id="GO:0035529">
    <property type="term" value="F:NADH pyrophosphatase activity"/>
    <property type="evidence" value="ECO:0007669"/>
    <property type="project" value="TreeGrafter"/>
</dbReference>
<dbReference type="RefSeq" id="WP_204950357.1">
    <property type="nucleotide sequence ID" value="NZ_BSFF01000001.1"/>
</dbReference>
<evidence type="ECO:0000256" key="9">
    <source>
        <dbReference type="ARBA" id="ARBA00023679"/>
    </source>
</evidence>
<name>A0A9W6IT11_9HYPH</name>
<evidence type="ECO:0000256" key="2">
    <source>
        <dbReference type="ARBA" id="ARBA00001947"/>
    </source>
</evidence>
<dbReference type="InterPro" id="IPR015375">
    <property type="entry name" value="NADH_PPase-like_N"/>
</dbReference>
<reference evidence="13 14" key="2">
    <citation type="submission" date="2021-01" db="EMBL/GenBank/DDBJ databases">
        <title>Genomic Encyclopedia of Type Strains, Phase IV (KMG-IV): sequencing the most valuable type-strain genomes for metagenomic binning, comparative biology and taxonomic classification.</title>
        <authorList>
            <person name="Goeker M."/>
        </authorList>
    </citation>
    <scope>NUCLEOTIDE SEQUENCE [LARGE SCALE GENOMIC DNA]</scope>
    <source>
        <strain evidence="13 14">DSM 6130</strain>
    </source>
</reference>
<evidence type="ECO:0000256" key="6">
    <source>
        <dbReference type="ARBA" id="ARBA00022801"/>
    </source>
</evidence>
<dbReference type="EC" id="3.6.1.22" evidence="4"/>
<reference evidence="12" key="1">
    <citation type="journal article" date="2014" name="Int. J. Syst. Evol. Microbiol.">
        <title>Complete genome sequence of Corynebacterium casei LMG S-19264T (=DSM 44701T), isolated from a smear-ripened cheese.</title>
        <authorList>
            <consortium name="US DOE Joint Genome Institute (JGI-PGF)"/>
            <person name="Walter F."/>
            <person name="Albersmeier A."/>
            <person name="Kalinowski J."/>
            <person name="Ruckert C."/>
        </authorList>
    </citation>
    <scope>NUCLEOTIDE SEQUENCE</scope>
    <source>
        <strain evidence="12">VKM B-1606</strain>
    </source>
</reference>
<dbReference type="EMBL" id="JAFBCY010000002">
    <property type="protein sequence ID" value="MBM7851989.1"/>
    <property type="molecule type" value="Genomic_DNA"/>
</dbReference>
<dbReference type="Proteomes" id="UP001143400">
    <property type="component" value="Unassembled WGS sequence"/>
</dbReference>
<dbReference type="PANTHER" id="PTHR42904:SF6">
    <property type="entry name" value="NAD-CAPPED RNA HYDROLASE NUDT12"/>
    <property type="match status" value="1"/>
</dbReference>
<dbReference type="InterPro" id="IPR020476">
    <property type="entry name" value="Nudix_hydrolase"/>
</dbReference>
<evidence type="ECO:0000313" key="15">
    <source>
        <dbReference type="Proteomes" id="UP001143400"/>
    </source>
</evidence>
<dbReference type="CDD" id="cd03429">
    <property type="entry name" value="NUDIX_NADH_pyrophosphatase_Nudt13"/>
    <property type="match status" value="1"/>
</dbReference>
<evidence type="ECO:0000256" key="7">
    <source>
        <dbReference type="ARBA" id="ARBA00022842"/>
    </source>
</evidence>
<keyword evidence="14" id="KW-1185">Reference proteome</keyword>
<evidence type="ECO:0000256" key="10">
    <source>
        <dbReference type="RuleBase" id="RU003476"/>
    </source>
</evidence>
<evidence type="ECO:0000256" key="4">
    <source>
        <dbReference type="ARBA" id="ARBA00012381"/>
    </source>
</evidence>
<dbReference type="InterPro" id="IPR049734">
    <property type="entry name" value="NudC-like_C"/>
</dbReference>
<evidence type="ECO:0000256" key="1">
    <source>
        <dbReference type="ARBA" id="ARBA00001946"/>
    </source>
</evidence>
<dbReference type="Pfam" id="PF09296">
    <property type="entry name" value="NUDIX-like"/>
    <property type="match status" value="1"/>
</dbReference>
<evidence type="ECO:0000256" key="5">
    <source>
        <dbReference type="ARBA" id="ARBA00022723"/>
    </source>
</evidence>
<evidence type="ECO:0000313" key="14">
    <source>
        <dbReference type="Proteomes" id="UP000758856"/>
    </source>
</evidence>
<dbReference type="InterPro" id="IPR050241">
    <property type="entry name" value="NAD-cap_RNA_hydrolase_NudC"/>
</dbReference>
<proteinExistence type="inferred from homology"/>
<dbReference type="PRINTS" id="PR00502">
    <property type="entry name" value="NUDIXFAMILY"/>
</dbReference>
<comment type="cofactor">
    <cofactor evidence="2">
        <name>Zn(2+)</name>
        <dbReference type="ChEBI" id="CHEBI:29105"/>
    </cofactor>
</comment>
<comment type="catalytic activity">
    <reaction evidence="9">
        <text>a 5'-end NAD(+)-phospho-ribonucleoside in mRNA + H2O = a 5'-end phospho-adenosine-phospho-ribonucleoside in mRNA + beta-nicotinamide D-ribonucleotide + 2 H(+)</text>
        <dbReference type="Rhea" id="RHEA:60876"/>
        <dbReference type="Rhea" id="RHEA-COMP:15698"/>
        <dbReference type="Rhea" id="RHEA-COMP:15719"/>
        <dbReference type="ChEBI" id="CHEBI:14649"/>
        <dbReference type="ChEBI" id="CHEBI:15377"/>
        <dbReference type="ChEBI" id="CHEBI:15378"/>
        <dbReference type="ChEBI" id="CHEBI:144029"/>
        <dbReference type="ChEBI" id="CHEBI:144051"/>
    </reaction>
    <physiologicalReaction direction="left-to-right" evidence="9">
        <dbReference type="Rhea" id="RHEA:60877"/>
    </physiologicalReaction>
</comment>
<organism evidence="12 15">
    <name type="scientific">Methylopila capsulata</name>
    <dbReference type="NCBI Taxonomy" id="61654"/>
    <lineage>
        <taxon>Bacteria</taxon>
        <taxon>Pseudomonadati</taxon>
        <taxon>Pseudomonadota</taxon>
        <taxon>Alphaproteobacteria</taxon>
        <taxon>Hyphomicrobiales</taxon>
        <taxon>Methylopilaceae</taxon>
        <taxon>Methylopila</taxon>
    </lineage>
</organism>
<keyword evidence="8" id="KW-0520">NAD</keyword>
<dbReference type="InterPro" id="IPR015376">
    <property type="entry name" value="Znr_NADH_PPase"/>
</dbReference>
<dbReference type="PROSITE" id="PS00893">
    <property type="entry name" value="NUDIX_BOX"/>
    <property type="match status" value="1"/>
</dbReference>
<dbReference type="GO" id="GO:0005829">
    <property type="term" value="C:cytosol"/>
    <property type="evidence" value="ECO:0007669"/>
    <property type="project" value="TreeGrafter"/>
</dbReference>
<keyword evidence="7" id="KW-0460">Magnesium</keyword>
<dbReference type="NCBIfam" id="NF001299">
    <property type="entry name" value="PRK00241.1"/>
    <property type="match status" value="1"/>
</dbReference>
<dbReference type="InterPro" id="IPR015797">
    <property type="entry name" value="NUDIX_hydrolase-like_dom_sf"/>
</dbReference>
<evidence type="ECO:0000256" key="8">
    <source>
        <dbReference type="ARBA" id="ARBA00023027"/>
    </source>
</evidence>
<feature type="domain" description="Nudix hydrolase" evidence="11">
    <location>
        <begin position="179"/>
        <end position="304"/>
    </location>
</feature>